<dbReference type="KEGG" id="hbl:XJ32_04670"/>
<dbReference type="InterPro" id="IPR002571">
    <property type="entry name" value="HrcA"/>
</dbReference>
<evidence type="ECO:0000313" key="6">
    <source>
        <dbReference type="Proteomes" id="UP000188298"/>
    </source>
</evidence>
<evidence type="ECO:0000313" key="5">
    <source>
        <dbReference type="EMBL" id="AQQ59503.1"/>
    </source>
</evidence>
<dbReference type="SUPFAM" id="SSF46785">
    <property type="entry name" value="Winged helix' DNA-binding domain"/>
    <property type="match status" value="1"/>
</dbReference>
<dbReference type="PANTHER" id="PTHR34824:SF1">
    <property type="entry name" value="HEAT-INDUCIBLE TRANSCRIPTION REPRESSOR HRCA"/>
    <property type="match status" value="1"/>
</dbReference>
<dbReference type="GO" id="GO:0003677">
    <property type="term" value="F:DNA binding"/>
    <property type="evidence" value="ECO:0007669"/>
    <property type="project" value="InterPro"/>
</dbReference>
<dbReference type="GO" id="GO:0045892">
    <property type="term" value="P:negative regulation of DNA-templated transcription"/>
    <property type="evidence" value="ECO:0007669"/>
    <property type="project" value="TreeGrafter"/>
</dbReference>
<dbReference type="InterPro" id="IPR036390">
    <property type="entry name" value="WH_DNA-bd_sf"/>
</dbReference>
<proteinExistence type="predicted"/>
<evidence type="ECO:0000256" key="4">
    <source>
        <dbReference type="ARBA" id="ARBA00023163"/>
    </source>
</evidence>
<dbReference type="PANTHER" id="PTHR34824">
    <property type="entry name" value="HEAT-INDUCIBLE TRANSCRIPTION REPRESSOR HRCA"/>
    <property type="match status" value="1"/>
</dbReference>
<evidence type="ECO:0000256" key="3">
    <source>
        <dbReference type="ARBA" id="ARBA00023016"/>
    </source>
</evidence>
<protein>
    <submittedName>
        <fullName evidence="5">Heat-inducible transcription repressor</fullName>
    </submittedName>
</protein>
<organism evidence="5 6">
    <name type="scientific">Helicobacter bilis</name>
    <dbReference type="NCBI Taxonomy" id="37372"/>
    <lineage>
        <taxon>Bacteria</taxon>
        <taxon>Pseudomonadati</taxon>
        <taxon>Campylobacterota</taxon>
        <taxon>Epsilonproteobacteria</taxon>
        <taxon>Campylobacterales</taxon>
        <taxon>Helicobacteraceae</taxon>
        <taxon>Helicobacter</taxon>
    </lineage>
</organism>
<dbReference type="AlphaFoldDB" id="A0A1Q2LGF7"/>
<evidence type="ECO:0000256" key="2">
    <source>
        <dbReference type="ARBA" id="ARBA00023015"/>
    </source>
</evidence>
<keyword evidence="4" id="KW-0804">Transcription</keyword>
<evidence type="ECO:0000256" key="1">
    <source>
        <dbReference type="ARBA" id="ARBA00022491"/>
    </source>
</evidence>
<keyword evidence="3" id="KW-0346">Stress response</keyword>
<reference evidence="5 6" key="1">
    <citation type="submission" date="2017-02" db="EMBL/GenBank/DDBJ databases">
        <title>Whole genome sequencing of Helicobacter bilis strain AAQJH.</title>
        <authorList>
            <person name="Conlan S."/>
            <person name="Thomas P.J."/>
            <person name="Mullikin J."/>
            <person name="Palmore T.N."/>
            <person name="Frank K.M."/>
            <person name="Segre J.A."/>
        </authorList>
    </citation>
    <scope>NUCLEOTIDE SEQUENCE [LARGE SCALE GENOMIC DNA]</scope>
    <source>
        <strain evidence="5 6">AAQJH</strain>
    </source>
</reference>
<dbReference type="RefSeq" id="WP_077388507.1">
    <property type="nucleotide sequence ID" value="NZ_CP019645.1"/>
</dbReference>
<keyword evidence="2" id="KW-0805">Transcription regulation</keyword>
<gene>
    <name evidence="5" type="ORF">XJ32_04670</name>
</gene>
<dbReference type="EMBL" id="CP019645">
    <property type="protein sequence ID" value="AQQ59503.1"/>
    <property type="molecule type" value="Genomic_DNA"/>
</dbReference>
<accession>A0A1Q2LGF7</accession>
<dbReference type="Proteomes" id="UP000188298">
    <property type="component" value="Chromosome"/>
</dbReference>
<name>A0A1Q2LGF7_9HELI</name>
<dbReference type="Gene3D" id="1.10.10.10">
    <property type="entry name" value="Winged helix-like DNA-binding domain superfamily/Winged helix DNA-binding domain"/>
    <property type="match status" value="1"/>
</dbReference>
<dbReference type="InterPro" id="IPR036388">
    <property type="entry name" value="WH-like_DNA-bd_sf"/>
</dbReference>
<sequence>MSIKRELLIGIIEEYIKSKEPIGSEFLKSRQNLSISSATIRNYFKVLEKEGALFQPHISSGRIPTNATLYAYWKDVLQYVCQSDVVITAAKLQSLSSHYGVYCIVIPKDDNRLESVINTHGYLILQFSRGETLIQYSEALSRFLESFMLADIHDILKVANEVGAGELKRKLMALLQVDSEEHCFQCGSEYISTIAQSNAAQYLNAIQGRTLLSCSNGIYFEGIVSNGHLAIIHDVLYINAKTQSTYQARMMCIGDLLCDYKSFYAELGCSNFA</sequence>
<keyword evidence="1" id="KW-0678">Repressor</keyword>